<dbReference type="EMBL" id="GIFC01009326">
    <property type="protein sequence ID" value="MXU91409.1"/>
    <property type="molecule type" value="Transcribed_RNA"/>
</dbReference>
<accession>A0A6B0UNM1</accession>
<organism evidence="1">
    <name type="scientific">Ixodes ricinus</name>
    <name type="common">Common tick</name>
    <name type="synonym">Acarus ricinus</name>
    <dbReference type="NCBI Taxonomy" id="34613"/>
    <lineage>
        <taxon>Eukaryota</taxon>
        <taxon>Metazoa</taxon>
        <taxon>Ecdysozoa</taxon>
        <taxon>Arthropoda</taxon>
        <taxon>Chelicerata</taxon>
        <taxon>Arachnida</taxon>
        <taxon>Acari</taxon>
        <taxon>Parasitiformes</taxon>
        <taxon>Ixodida</taxon>
        <taxon>Ixodoidea</taxon>
        <taxon>Ixodidae</taxon>
        <taxon>Ixodinae</taxon>
        <taxon>Ixodes</taxon>
    </lineage>
</organism>
<evidence type="ECO:0000313" key="1">
    <source>
        <dbReference type="EMBL" id="MXU91409.1"/>
    </source>
</evidence>
<reference evidence="1" key="1">
    <citation type="submission" date="2019-12" db="EMBL/GenBank/DDBJ databases">
        <title>An insight into the sialome of adult female Ixodes ricinus ticks feeding for 6 days.</title>
        <authorList>
            <person name="Perner J."/>
            <person name="Ribeiro J.M.C."/>
        </authorList>
    </citation>
    <scope>NUCLEOTIDE SEQUENCE</scope>
    <source>
        <strain evidence="1">Semi-engorged</strain>
        <tissue evidence="1">Salivary glands</tissue>
    </source>
</reference>
<proteinExistence type="predicted"/>
<protein>
    <submittedName>
        <fullName evidence="1">Uncharacterized protein</fullName>
    </submittedName>
</protein>
<name>A0A6B0UNM1_IXORI</name>
<dbReference type="AlphaFoldDB" id="A0A6B0UNM1"/>
<sequence>MKKWETNDGTTAHTQRIRHYISSALHAAACGFTATSSMSPTEATVASCSATWIRRGHLGEPSRYSAPREERTQLLYSRCKRFEEVLRHTVVSSCGRGNQPLLRRLERSVSRPLQPPVPGRGV</sequence>